<evidence type="ECO:0000256" key="2">
    <source>
        <dbReference type="ARBA" id="ARBA00023002"/>
    </source>
</evidence>
<dbReference type="PRINTS" id="PR00081">
    <property type="entry name" value="GDHRDH"/>
</dbReference>
<dbReference type="GO" id="GO:0030497">
    <property type="term" value="P:fatty acid elongation"/>
    <property type="evidence" value="ECO:0007669"/>
    <property type="project" value="TreeGrafter"/>
</dbReference>
<evidence type="ECO:0000313" key="4">
    <source>
        <dbReference type="EMBL" id="TDW21216.1"/>
    </source>
</evidence>
<proteinExistence type="inferred from homology"/>
<dbReference type="EMBL" id="SODF01000001">
    <property type="protein sequence ID" value="TDW21216.1"/>
    <property type="molecule type" value="Genomic_DNA"/>
</dbReference>
<protein>
    <submittedName>
        <fullName evidence="4">NAD(P)-dependent dehydrogenase (Short-subunit alcohol dehydrogenase family)</fullName>
    </submittedName>
</protein>
<feature type="domain" description="Ketoreductase" evidence="3">
    <location>
        <begin position="12"/>
        <end position="181"/>
    </location>
</feature>
<dbReference type="FunFam" id="3.40.50.720:FF:000084">
    <property type="entry name" value="Short-chain dehydrogenase reductase"/>
    <property type="match status" value="1"/>
</dbReference>
<comment type="caution">
    <text evidence="4">The sequence shown here is derived from an EMBL/GenBank/DDBJ whole genome shotgun (WGS) entry which is preliminary data.</text>
</comment>
<sequence length="253" mass="26345">MDYASLFRLDGKHVLVIGAGSGIGRESALALAAHGARVTCADRDLVAAQETAGSELTAYELDVLDDAAVERAAAELDPVDVLVFTAATNVRKRILDYTSEEFDRVVSLNLRASFQLIRAFGRGMAERGSGSIIGFSSIRGTTVEPGQSVYAATKAGLVQLLRTAAAELGPSGVRANAIAPGVVETPLTAQIKANKGWYDAYAQKGALGRWAQPSELAGAVVYLASDAASFVTGSVLAVDGGWTAVDGRFDPPN</sequence>
<dbReference type="OrthoDB" id="286404at2"/>
<dbReference type="AlphaFoldDB" id="A0A4R7ZUE7"/>
<dbReference type="InterPro" id="IPR002347">
    <property type="entry name" value="SDR_fam"/>
</dbReference>
<organism evidence="4 5">
    <name type="scientific">Kribbella kalugense</name>
    <dbReference type="NCBI Taxonomy" id="2512221"/>
    <lineage>
        <taxon>Bacteria</taxon>
        <taxon>Bacillati</taxon>
        <taxon>Actinomycetota</taxon>
        <taxon>Actinomycetes</taxon>
        <taxon>Propionibacteriales</taxon>
        <taxon>Kribbellaceae</taxon>
        <taxon>Kribbella</taxon>
    </lineage>
</organism>
<dbReference type="RefSeq" id="WP_134114071.1">
    <property type="nucleotide sequence ID" value="NZ_SODF01000001.1"/>
</dbReference>
<evidence type="ECO:0000259" key="3">
    <source>
        <dbReference type="SMART" id="SM00822"/>
    </source>
</evidence>
<dbReference type="InterPro" id="IPR020904">
    <property type="entry name" value="Sc_DH/Rdtase_CS"/>
</dbReference>
<dbReference type="InterPro" id="IPR036291">
    <property type="entry name" value="NAD(P)-bd_dom_sf"/>
</dbReference>
<dbReference type="PANTHER" id="PTHR42760">
    <property type="entry name" value="SHORT-CHAIN DEHYDROGENASES/REDUCTASES FAMILY MEMBER"/>
    <property type="match status" value="1"/>
</dbReference>
<dbReference type="InterPro" id="IPR057326">
    <property type="entry name" value="KR_dom"/>
</dbReference>
<comment type="similarity">
    <text evidence="1">Belongs to the short-chain dehydrogenases/reductases (SDR) family.</text>
</comment>
<dbReference type="Pfam" id="PF13561">
    <property type="entry name" value="adh_short_C2"/>
    <property type="match status" value="1"/>
</dbReference>
<dbReference type="SUPFAM" id="SSF51735">
    <property type="entry name" value="NAD(P)-binding Rossmann-fold domains"/>
    <property type="match status" value="1"/>
</dbReference>
<evidence type="ECO:0000256" key="1">
    <source>
        <dbReference type="ARBA" id="ARBA00006484"/>
    </source>
</evidence>
<gene>
    <name evidence="4" type="ORF">EV650_0032</name>
</gene>
<reference evidence="4 5" key="1">
    <citation type="submission" date="2019-03" db="EMBL/GenBank/DDBJ databases">
        <title>Genomic Encyclopedia of Type Strains, Phase III (KMG-III): the genomes of soil and plant-associated and newly described type strains.</title>
        <authorList>
            <person name="Whitman W."/>
        </authorList>
    </citation>
    <scope>NUCLEOTIDE SEQUENCE [LARGE SCALE GENOMIC DNA]</scope>
    <source>
        <strain evidence="4 5">VKM Ac-2570</strain>
    </source>
</reference>
<keyword evidence="2" id="KW-0560">Oxidoreductase</keyword>
<dbReference type="PROSITE" id="PS00061">
    <property type="entry name" value="ADH_SHORT"/>
    <property type="match status" value="1"/>
</dbReference>
<evidence type="ECO:0000313" key="5">
    <source>
        <dbReference type="Proteomes" id="UP000295447"/>
    </source>
</evidence>
<dbReference type="GO" id="GO:0016616">
    <property type="term" value="F:oxidoreductase activity, acting on the CH-OH group of donors, NAD or NADP as acceptor"/>
    <property type="evidence" value="ECO:0007669"/>
    <property type="project" value="TreeGrafter"/>
</dbReference>
<dbReference type="Gene3D" id="3.40.50.720">
    <property type="entry name" value="NAD(P)-binding Rossmann-like Domain"/>
    <property type="match status" value="1"/>
</dbReference>
<accession>A0A4R7ZUE7</accession>
<dbReference type="PRINTS" id="PR00080">
    <property type="entry name" value="SDRFAMILY"/>
</dbReference>
<dbReference type="PANTHER" id="PTHR42760:SF135">
    <property type="entry name" value="BLL7886 PROTEIN"/>
    <property type="match status" value="1"/>
</dbReference>
<dbReference type="Proteomes" id="UP000295447">
    <property type="component" value="Unassembled WGS sequence"/>
</dbReference>
<dbReference type="SMART" id="SM00822">
    <property type="entry name" value="PKS_KR"/>
    <property type="match status" value="1"/>
</dbReference>
<dbReference type="CDD" id="cd05233">
    <property type="entry name" value="SDR_c"/>
    <property type="match status" value="1"/>
</dbReference>
<name>A0A4R7ZUE7_9ACTN</name>
<keyword evidence="5" id="KW-1185">Reference proteome</keyword>